<reference evidence="2" key="2">
    <citation type="submission" date="2022-06" db="UniProtKB">
        <authorList>
            <consortium name="EnsemblMetazoa"/>
        </authorList>
    </citation>
    <scope>IDENTIFICATION</scope>
    <source>
        <strain evidence="2">DF5081</strain>
    </source>
</reference>
<dbReference type="GO" id="GO:0003676">
    <property type="term" value="F:nucleic acid binding"/>
    <property type="evidence" value="ECO:0007669"/>
    <property type="project" value="InterPro"/>
</dbReference>
<sequence>MDRSTMSTIDGKERLTPVIKETSSDPLPTLRQVSTKLMRNLDLMSSLSSSLSSVTDVAHIHSNDTMFPLTPATPQGIKVLDSPAGSPDHNPIENLWELFVPRNY</sequence>
<dbReference type="Gene3D" id="3.30.420.10">
    <property type="entry name" value="Ribonuclease H-like superfamily/Ribonuclease H"/>
    <property type="match status" value="1"/>
</dbReference>
<organism evidence="2 3">
    <name type="scientific">Caenorhabditis japonica</name>
    <dbReference type="NCBI Taxonomy" id="281687"/>
    <lineage>
        <taxon>Eukaryota</taxon>
        <taxon>Metazoa</taxon>
        <taxon>Ecdysozoa</taxon>
        <taxon>Nematoda</taxon>
        <taxon>Chromadorea</taxon>
        <taxon>Rhabditida</taxon>
        <taxon>Rhabditina</taxon>
        <taxon>Rhabditomorpha</taxon>
        <taxon>Rhabditoidea</taxon>
        <taxon>Rhabditidae</taxon>
        <taxon>Peloderinae</taxon>
        <taxon>Caenorhabditis</taxon>
    </lineage>
</organism>
<proteinExistence type="predicted"/>
<evidence type="ECO:0000256" key="1">
    <source>
        <dbReference type="SAM" id="MobiDB-lite"/>
    </source>
</evidence>
<evidence type="ECO:0000313" key="2">
    <source>
        <dbReference type="EnsemblMetazoa" id="CJA34711.1"/>
    </source>
</evidence>
<feature type="region of interest" description="Disordered" evidence="1">
    <location>
        <begin position="1"/>
        <end position="27"/>
    </location>
</feature>
<dbReference type="EnsemblMetazoa" id="CJA34711.1">
    <property type="protein sequence ID" value="CJA34711.1"/>
    <property type="gene ID" value="WBGene00210558"/>
</dbReference>
<name>A0A8R1EG51_CAEJA</name>
<dbReference type="InterPro" id="IPR036397">
    <property type="entry name" value="RNaseH_sf"/>
</dbReference>
<reference evidence="3" key="1">
    <citation type="submission" date="2010-08" db="EMBL/GenBank/DDBJ databases">
        <authorList>
            <consortium name="Caenorhabditis japonica Sequencing Consortium"/>
            <person name="Wilson R.K."/>
        </authorList>
    </citation>
    <scope>NUCLEOTIDE SEQUENCE [LARGE SCALE GENOMIC DNA]</scope>
    <source>
        <strain evidence="3">DF5081</strain>
    </source>
</reference>
<keyword evidence="3" id="KW-1185">Reference proteome</keyword>
<dbReference type="AlphaFoldDB" id="A0A8R1EG51"/>
<dbReference type="Proteomes" id="UP000005237">
    <property type="component" value="Unassembled WGS sequence"/>
</dbReference>
<accession>A0A8R1EG51</accession>
<protein>
    <submittedName>
        <fullName evidence="2">Uncharacterized protein</fullName>
    </submittedName>
</protein>
<evidence type="ECO:0000313" key="3">
    <source>
        <dbReference type="Proteomes" id="UP000005237"/>
    </source>
</evidence>